<accession>A0ABM3I1N6</accession>
<organism evidence="1 2">
    <name type="scientific">Ziziphus jujuba</name>
    <name type="common">Chinese jujube</name>
    <name type="synonym">Ziziphus sativa</name>
    <dbReference type="NCBI Taxonomy" id="326968"/>
    <lineage>
        <taxon>Eukaryota</taxon>
        <taxon>Viridiplantae</taxon>
        <taxon>Streptophyta</taxon>
        <taxon>Embryophyta</taxon>
        <taxon>Tracheophyta</taxon>
        <taxon>Spermatophyta</taxon>
        <taxon>Magnoliopsida</taxon>
        <taxon>eudicotyledons</taxon>
        <taxon>Gunneridae</taxon>
        <taxon>Pentapetalae</taxon>
        <taxon>rosids</taxon>
        <taxon>fabids</taxon>
        <taxon>Rosales</taxon>
        <taxon>Rhamnaceae</taxon>
        <taxon>Paliureae</taxon>
        <taxon>Ziziphus</taxon>
    </lineage>
</organism>
<evidence type="ECO:0000313" key="1">
    <source>
        <dbReference type="Proteomes" id="UP001652623"/>
    </source>
</evidence>
<dbReference type="RefSeq" id="XP_048318781.2">
    <property type="nucleotide sequence ID" value="XM_048462824.2"/>
</dbReference>
<protein>
    <submittedName>
        <fullName evidence="2">Uncharacterized protein LOC112493205</fullName>
    </submittedName>
</protein>
<dbReference type="PANTHER" id="PTHR35109">
    <property type="entry name" value="GLUTAMATE RACEMASE"/>
    <property type="match status" value="1"/>
</dbReference>
<name>A0ABM3I1N6_ZIZJJ</name>
<reference evidence="2" key="1">
    <citation type="submission" date="2025-08" db="UniProtKB">
        <authorList>
            <consortium name="RefSeq"/>
        </authorList>
    </citation>
    <scope>IDENTIFICATION</scope>
    <source>
        <tissue evidence="2">Seedling</tissue>
    </source>
</reference>
<keyword evidence="1" id="KW-1185">Reference proteome</keyword>
<dbReference type="GeneID" id="112493205"/>
<gene>
    <name evidence="2" type="primary">LOC112493205</name>
</gene>
<proteinExistence type="predicted"/>
<evidence type="ECO:0000313" key="2">
    <source>
        <dbReference type="RefSeq" id="XP_048318781.2"/>
    </source>
</evidence>
<dbReference type="Proteomes" id="UP001652623">
    <property type="component" value="Chromosome 12"/>
</dbReference>
<dbReference type="PANTHER" id="PTHR35109:SF2">
    <property type="entry name" value="LATE EMBRYOGENESIS ABUNDANT PROTEIN"/>
    <property type="match status" value="1"/>
</dbReference>
<sequence>MSTTAFGRGANSINSIFFKQIGRKAYHKKGSTGDGIRESMKVEGEEAKKMSQDNYYDYHNNNNNNFWIPHEKTGIYYPKGNEKVMQDVPPNAEKDMTPVNWFS</sequence>